<dbReference type="Proteomes" id="UP001342826">
    <property type="component" value="Unassembled WGS sequence"/>
</dbReference>
<evidence type="ECO:0000259" key="4">
    <source>
        <dbReference type="PROSITE" id="PS50977"/>
    </source>
</evidence>
<proteinExistence type="predicted"/>
<accession>A0ABU6P3W0</accession>
<comment type="caution">
    <text evidence="5">The sequence shown here is derived from an EMBL/GenBank/DDBJ whole genome shotgun (WGS) entry which is preliminary data.</text>
</comment>
<evidence type="ECO:0000256" key="1">
    <source>
        <dbReference type="ARBA" id="ARBA00022491"/>
    </source>
</evidence>
<dbReference type="InterPro" id="IPR009057">
    <property type="entry name" value="Homeodomain-like_sf"/>
</dbReference>
<feature type="DNA-binding region" description="H-T-H motif" evidence="3">
    <location>
        <begin position="29"/>
        <end position="48"/>
    </location>
</feature>
<dbReference type="InterPro" id="IPR001647">
    <property type="entry name" value="HTH_TetR"/>
</dbReference>
<sequence>MAKPNIIKKAQLIEAAKQCVIENGIESLTFRSLAAKANVSQGTIYHHFQSKERLMIEIIENISEASWEELGSISDSKQFINDALSSALSRQQSNSSFHQLFLSLVVMSLHNKQMKNKISNLIKIENDNLSNILHKLDKDQWIEGISHEHLAILLNSLIDGIAIQSLTVENFPAEEIFESLYKLFSLLINIKGD</sequence>
<keyword evidence="1" id="KW-0678">Repressor</keyword>
<dbReference type="SUPFAM" id="SSF46689">
    <property type="entry name" value="Homeodomain-like"/>
    <property type="match status" value="1"/>
</dbReference>
<gene>
    <name evidence="5" type="ORF">P9271_20060</name>
</gene>
<dbReference type="InterPro" id="IPR036271">
    <property type="entry name" value="Tet_transcr_reg_TetR-rel_C_sf"/>
</dbReference>
<dbReference type="InterPro" id="IPR050624">
    <property type="entry name" value="HTH-type_Tx_Regulator"/>
</dbReference>
<keyword evidence="6" id="KW-1185">Reference proteome</keyword>
<reference evidence="5 6" key="1">
    <citation type="submission" date="2023-03" db="EMBL/GenBank/DDBJ databases">
        <title>Bacillus Genome Sequencing.</title>
        <authorList>
            <person name="Dunlap C."/>
        </authorList>
    </citation>
    <scope>NUCLEOTIDE SEQUENCE [LARGE SCALE GENOMIC DNA]</scope>
    <source>
        <strain evidence="5 6">NRS-1717</strain>
    </source>
</reference>
<dbReference type="PRINTS" id="PR00455">
    <property type="entry name" value="HTHTETR"/>
</dbReference>
<evidence type="ECO:0000313" key="6">
    <source>
        <dbReference type="Proteomes" id="UP001342826"/>
    </source>
</evidence>
<dbReference type="EMBL" id="JARTFS010000018">
    <property type="protein sequence ID" value="MED4403608.1"/>
    <property type="molecule type" value="Genomic_DNA"/>
</dbReference>
<feature type="domain" description="HTH tetR-type" evidence="4">
    <location>
        <begin position="6"/>
        <end position="66"/>
    </location>
</feature>
<dbReference type="PROSITE" id="PS50977">
    <property type="entry name" value="HTH_TETR_2"/>
    <property type="match status" value="1"/>
</dbReference>
<name>A0ABU6P3W0_9BACI</name>
<dbReference type="GeneID" id="301140091"/>
<dbReference type="Pfam" id="PF00440">
    <property type="entry name" value="TetR_N"/>
    <property type="match status" value="1"/>
</dbReference>
<dbReference type="RefSeq" id="WP_066226449.1">
    <property type="nucleotide sequence ID" value="NZ_JARTFQ010000006.1"/>
</dbReference>
<dbReference type="PANTHER" id="PTHR43479:SF11">
    <property type="entry name" value="ACREF_ENVCD OPERON REPRESSOR-RELATED"/>
    <property type="match status" value="1"/>
</dbReference>
<organism evidence="5 6">
    <name type="scientific">Metabacillus fastidiosus</name>
    <dbReference type="NCBI Taxonomy" id="1458"/>
    <lineage>
        <taxon>Bacteria</taxon>
        <taxon>Bacillati</taxon>
        <taxon>Bacillota</taxon>
        <taxon>Bacilli</taxon>
        <taxon>Bacillales</taxon>
        <taxon>Bacillaceae</taxon>
        <taxon>Metabacillus</taxon>
    </lineage>
</organism>
<protein>
    <submittedName>
        <fullName evidence="5">TetR/AcrR family transcriptional regulator</fullName>
    </submittedName>
</protein>
<evidence type="ECO:0000256" key="2">
    <source>
        <dbReference type="ARBA" id="ARBA00023125"/>
    </source>
</evidence>
<dbReference type="SUPFAM" id="SSF48498">
    <property type="entry name" value="Tetracyclin repressor-like, C-terminal domain"/>
    <property type="match status" value="1"/>
</dbReference>
<dbReference type="PANTHER" id="PTHR43479">
    <property type="entry name" value="ACREF/ENVCD OPERON REPRESSOR-RELATED"/>
    <property type="match status" value="1"/>
</dbReference>
<dbReference type="Gene3D" id="1.10.357.10">
    <property type="entry name" value="Tetracycline Repressor, domain 2"/>
    <property type="match status" value="1"/>
</dbReference>
<evidence type="ECO:0000256" key="3">
    <source>
        <dbReference type="PROSITE-ProRule" id="PRU00335"/>
    </source>
</evidence>
<keyword evidence="2 3" id="KW-0238">DNA-binding</keyword>
<evidence type="ECO:0000313" key="5">
    <source>
        <dbReference type="EMBL" id="MED4403608.1"/>
    </source>
</evidence>